<dbReference type="EMBL" id="JADCNM010000003">
    <property type="protein sequence ID" value="KAG0490753.1"/>
    <property type="molecule type" value="Genomic_DNA"/>
</dbReference>
<keyword evidence="4" id="KW-0804">Transcription</keyword>
<dbReference type="Pfam" id="PF22754">
    <property type="entry name" value="bHLH-TF_ACT-like_plant"/>
    <property type="match status" value="1"/>
</dbReference>
<protein>
    <recommendedName>
        <fullName evidence="7">BHLH domain-containing protein</fullName>
    </recommendedName>
</protein>
<evidence type="ECO:0000256" key="4">
    <source>
        <dbReference type="ARBA" id="ARBA00023163"/>
    </source>
</evidence>
<dbReference type="OrthoDB" id="690068at2759"/>
<dbReference type="GO" id="GO:0005634">
    <property type="term" value="C:nucleus"/>
    <property type="evidence" value="ECO:0007669"/>
    <property type="project" value="UniProtKB-SubCell"/>
</dbReference>
<keyword evidence="5" id="KW-0539">Nucleus</keyword>
<comment type="caution">
    <text evidence="8">The sequence shown here is derived from an EMBL/GenBank/DDBJ whole genome shotgun (WGS) entry which is preliminary data.</text>
</comment>
<feature type="domain" description="BHLH" evidence="7">
    <location>
        <begin position="1"/>
        <end position="24"/>
    </location>
</feature>
<dbReference type="SUPFAM" id="SSF47459">
    <property type="entry name" value="HLH, helix-loop-helix DNA-binding domain"/>
    <property type="match status" value="1"/>
</dbReference>
<evidence type="ECO:0000256" key="1">
    <source>
        <dbReference type="ARBA" id="ARBA00004123"/>
    </source>
</evidence>
<reference evidence="8 9" key="1">
    <citation type="journal article" date="2020" name="Nat. Food">
        <title>A phased Vanilla planifolia genome enables genetic improvement of flavour and production.</title>
        <authorList>
            <person name="Hasing T."/>
            <person name="Tang H."/>
            <person name="Brym M."/>
            <person name="Khazi F."/>
            <person name="Huang T."/>
            <person name="Chambers A.H."/>
        </authorList>
    </citation>
    <scope>NUCLEOTIDE SEQUENCE [LARGE SCALE GENOMIC DNA]</scope>
    <source>
        <tissue evidence="8">Leaf</tissue>
    </source>
</reference>
<evidence type="ECO:0000313" key="9">
    <source>
        <dbReference type="Proteomes" id="UP000639772"/>
    </source>
</evidence>
<sequence>MVPGLKKMDKASVLGDAIIYLKALQDKVKVLEEQAAKRTVVTSVLVKRCRLSAVEDENDASSTDETHEGAAIDSGDSMSLPEIEVKLSEKSLLIKIHCDSRKGILVHALQEIEKLHLTVVSTSLMPFAASSLDITVMAQIEEGFCMTTKELVKKMSSVFRQLILLPPIVSKFSIIQKYKHNLFPGKLPECQFTSSLSMLNMSNACQE</sequence>
<dbReference type="InterPro" id="IPR052610">
    <property type="entry name" value="bHLH_transcription_regulator"/>
</dbReference>
<dbReference type="PANTHER" id="PTHR45959">
    <property type="entry name" value="BHLH TRANSCRIPTION FACTOR"/>
    <property type="match status" value="1"/>
</dbReference>
<evidence type="ECO:0000313" key="8">
    <source>
        <dbReference type="EMBL" id="KAG0490753.1"/>
    </source>
</evidence>
<feature type="region of interest" description="Disordered" evidence="6">
    <location>
        <begin position="56"/>
        <end position="75"/>
    </location>
</feature>
<keyword evidence="3" id="KW-0805">Transcription regulation</keyword>
<evidence type="ECO:0000256" key="6">
    <source>
        <dbReference type="SAM" id="MobiDB-lite"/>
    </source>
</evidence>
<evidence type="ECO:0000259" key="7">
    <source>
        <dbReference type="PROSITE" id="PS50888"/>
    </source>
</evidence>
<dbReference type="GO" id="GO:0046983">
    <property type="term" value="F:protein dimerization activity"/>
    <property type="evidence" value="ECO:0007669"/>
    <property type="project" value="InterPro"/>
</dbReference>
<dbReference type="InterPro" id="IPR036638">
    <property type="entry name" value="HLH_DNA-bd_sf"/>
</dbReference>
<comment type="similarity">
    <text evidence="2">Belongs to the bHLH protein family.</text>
</comment>
<dbReference type="AlphaFoldDB" id="A0A835RHW1"/>
<comment type="subcellular location">
    <subcellularLocation>
        <location evidence="1">Nucleus</location>
    </subcellularLocation>
</comment>
<evidence type="ECO:0000256" key="2">
    <source>
        <dbReference type="ARBA" id="ARBA00005510"/>
    </source>
</evidence>
<dbReference type="Gene3D" id="4.10.280.10">
    <property type="entry name" value="Helix-loop-helix DNA-binding domain"/>
    <property type="match status" value="1"/>
</dbReference>
<accession>A0A835RHW1</accession>
<proteinExistence type="inferred from homology"/>
<dbReference type="InterPro" id="IPR054502">
    <property type="entry name" value="bHLH-TF_ACT-like_plant"/>
</dbReference>
<dbReference type="PROSITE" id="PS50888">
    <property type="entry name" value="BHLH"/>
    <property type="match status" value="1"/>
</dbReference>
<dbReference type="Proteomes" id="UP000639772">
    <property type="component" value="Chromosome 3"/>
</dbReference>
<dbReference type="PANTHER" id="PTHR45959:SF2">
    <property type="entry name" value="BHLH TRANSCRIPTION FACTOR"/>
    <property type="match status" value="1"/>
</dbReference>
<dbReference type="InterPro" id="IPR011598">
    <property type="entry name" value="bHLH_dom"/>
</dbReference>
<evidence type="ECO:0000256" key="5">
    <source>
        <dbReference type="ARBA" id="ARBA00023242"/>
    </source>
</evidence>
<organism evidence="8 9">
    <name type="scientific">Vanilla planifolia</name>
    <name type="common">Vanilla</name>
    <dbReference type="NCBI Taxonomy" id="51239"/>
    <lineage>
        <taxon>Eukaryota</taxon>
        <taxon>Viridiplantae</taxon>
        <taxon>Streptophyta</taxon>
        <taxon>Embryophyta</taxon>
        <taxon>Tracheophyta</taxon>
        <taxon>Spermatophyta</taxon>
        <taxon>Magnoliopsida</taxon>
        <taxon>Liliopsida</taxon>
        <taxon>Asparagales</taxon>
        <taxon>Orchidaceae</taxon>
        <taxon>Vanilloideae</taxon>
        <taxon>Vanilleae</taxon>
        <taxon>Vanilla</taxon>
    </lineage>
</organism>
<name>A0A835RHW1_VANPL</name>
<evidence type="ECO:0000256" key="3">
    <source>
        <dbReference type="ARBA" id="ARBA00023015"/>
    </source>
</evidence>
<gene>
    <name evidence="8" type="ORF">HPP92_007616</name>
</gene>